<dbReference type="OrthoDB" id="9915598at2"/>
<name>A0A840G1M5_RHOTE</name>
<dbReference type="InterPro" id="IPR011041">
    <property type="entry name" value="Quinoprot_gluc/sorb_DH_b-prop"/>
</dbReference>
<proteinExistence type="predicted"/>
<keyword evidence="1" id="KW-1133">Transmembrane helix</keyword>
<sequence>MTDAQTLSLPALPLAGVRFFAGGRDRYAAFRRSLRSSVALLSLLMALLVPVLVAACSSASAPPRQFIAEWQEGRLLFLADGRNGRVRAFSLAGTAPIPLGEIHSAASSGVRDLALDPRSGQLWVLGAEQLELFDARRRQPLGRWPLAAGSVTGLRIDAGSVLLLAADGTARARIDGRAAAPVLTAGAVRMPAN</sequence>
<dbReference type="RefSeq" id="WP_153115876.1">
    <property type="nucleotide sequence ID" value="NZ_JACIGE010000002.1"/>
</dbReference>
<dbReference type="Proteomes" id="UP000587070">
    <property type="component" value="Unassembled WGS sequence"/>
</dbReference>
<organism evidence="2 3">
    <name type="scientific">Rhodocyclus tenuis</name>
    <name type="common">Rhodospirillum tenue</name>
    <dbReference type="NCBI Taxonomy" id="1066"/>
    <lineage>
        <taxon>Bacteria</taxon>
        <taxon>Pseudomonadati</taxon>
        <taxon>Pseudomonadota</taxon>
        <taxon>Betaproteobacteria</taxon>
        <taxon>Rhodocyclales</taxon>
        <taxon>Rhodocyclaceae</taxon>
        <taxon>Rhodocyclus</taxon>
    </lineage>
</organism>
<keyword evidence="3" id="KW-1185">Reference proteome</keyword>
<evidence type="ECO:0000256" key="1">
    <source>
        <dbReference type="SAM" id="Phobius"/>
    </source>
</evidence>
<dbReference type="EMBL" id="JACIGE010000002">
    <property type="protein sequence ID" value="MBB4246333.1"/>
    <property type="molecule type" value="Genomic_DNA"/>
</dbReference>
<gene>
    <name evidence="2" type="ORF">GGD90_000690</name>
</gene>
<protein>
    <submittedName>
        <fullName evidence="2">Uncharacterized protein</fullName>
    </submittedName>
</protein>
<dbReference type="SUPFAM" id="SSF50952">
    <property type="entry name" value="Soluble quinoprotein glucose dehydrogenase"/>
    <property type="match status" value="1"/>
</dbReference>
<evidence type="ECO:0000313" key="2">
    <source>
        <dbReference type="EMBL" id="MBB4246333.1"/>
    </source>
</evidence>
<dbReference type="AlphaFoldDB" id="A0A840G1M5"/>
<evidence type="ECO:0000313" key="3">
    <source>
        <dbReference type="Proteomes" id="UP000587070"/>
    </source>
</evidence>
<keyword evidence="1" id="KW-0472">Membrane</keyword>
<accession>A0A840G1M5</accession>
<reference evidence="2 3" key="1">
    <citation type="submission" date="2020-08" db="EMBL/GenBank/DDBJ databases">
        <title>Genome sequencing of Purple Non-Sulfur Bacteria from various extreme environments.</title>
        <authorList>
            <person name="Mayer M."/>
        </authorList>
    </citation>
    <scope>NUCLEOTIDE SEQUENCE [LARGE SCALE GENOMIC DNA]</scope>
    <source>
        <strain evidence="2 3">2761</strain>
    </source>
</reference>
<comment type="caution">
    <text evidence="2">The sequence shown here is derived from an EMBL/GenBank/DDBJ whole genome shotgun (WGS) entry which is preliminary data.</text>
</comment>
<feature type="transmembrane region" description="Helical" evidence="1">
    <location>
        <begin position="34"/>
        <end position="55"/>
    </location>
</feature>
<keyword evidence="1" id="KW-0812">Transmembrane</keyword>